<name>A0AA87LTV0_9BACL</name>
<organism evidence="1 2">
    <name type="scientific">Planococcus antarcticus DSM 14505</name>
    <dbReference type="NCBI Taxonomy" id="1185653"/>
    <lineage>
        <taxon>Bacteria</taxon>
        <taxon>Bacillati</taxon>
        <taxon>Bacillota</taxon>
        <taxon>Bacilli</taxon>
        <taxon>Bacillales</taxon>
        <taxon>Caryophanaceae</taxon>
        <taxon>Planococcus</taxon>
    </lineage>
</organism>
<dbReference type="Proteomes" id="UP000004725">
    <property type="component" value="Unassembled WGS sequence"/>
</dbReference>
<sequence>MSKWYEAVSLLRKDYPVELVCKALEVSASGYYAHIKRPEKAMTDRDEKDMKAIQKVYDKSGGTY</sequence>
<comment type="caution">
    <text evidence="1">The sequence shown here is derived from an EMBL/GenBank/DDBJ whole genome shotgun (WGS) entry which is preliminary data.</text>
</comment>
<proteinExistence type="predicted"/>
<gene>
    <name evidence="1" type="ORF">A1A1_04372</name>
</gene>
<dbReference type="AlphaFoldDB" id="A0AA87LTV0"/>
<accession>A0AA87LTV0</accession>
<evidence type="ECO:0000313" key="1">
    <source>
        <dbReference type="EMBL" id="EIM07664.1"/>
    </source>
</evidence>
<evidence type="ECO:0000313" key="2">
    <source>
        <dbReference type="Proteomes" id="UP000004725"/>
    </source>
</evidence>
<protein>
    <submittedName>
        <fullName evidence="1">Transposase Tra5-like protein</fullName>
    </submittedName>
</protein>
<dbReference type="EMBL" id="AJYB01000013">
    <property type="protein sequence ID" value="EIM07664.1"/>
    <property type="molecule type" value="Genomic_DNA"/>
</dbReference>
<reference evidence="1 2" key="1">
    <citation type="journal article" date="2012" name="J. Bacteriol.">
        <title>Genome Sequence of the Antarctic Psychrophile Bacterium Planococcus antarcticus DSM 14505.</title>
        <authorList>
            <person name="Margolles A."/>
            <person name="Gueimonde M."/>
            <person name="Sanchez B."/>
        </authorList>
    </citation>
    <scope>NUCLEOTIDE SEQUENCE [LARGE SCALE GENOMIC DNA]</scope>
    <source>
        <strain evidence="1 2">DSM 14505</strain>
    </source>
</reference>
<dbReference type="RefSeq" id="WP_006828886.1">
    <property type="nucleotide sequence ID" value="NZ_AJYB01000013.1"/>
</dbReference>